<evidence type="ECO:0000313" key="1">
    <source>
        <dbReference type="EMBL" id="CCA81385.1"/>
    </source>
</evidence>
<dbReference type="AlphaFoldDB" id="G2ZQS2"/>
<proteinExistence type="predicted"/>
<reference evidence="1" key="2">
    <citation type="submission" date="2011-04" db="EMBL/GenBank/DDBJ databases">
        <authorList>
            <person name="Genoscope - CEA"/>
        </authorList>
    </citation>
    <scope>NUCLEOTIDE SEQUENCE</scope>
    <source>
        <strain evidence="1">R229</strain>
    </source>
</reference>
<organism evidence="1">
    <name type="scientific">blood disease bacterium R229</name>
    <dbReference type="NCBI Taxonomy" id="741978"/>
    <lineage>
        <taxon>Bacteria</taxon>
        <taxon>Pseudomonadati</taxon>
        <taxon>Pseudomonadota</taxon>
        <taxon>Betaproteobacteria</taxon>
        <taxon>Burkholderiales</taxon>
        <taxon>Burkholderiaceae</taxon>
        <taxon>Ralstonia</taxon>
        <taxon>Ralstonia solanacearum species complex</taxon>
    </lineage>
</organism>
<sequence>MLGPGHKQHGALEHIALDGFCLTESEEKALNCVACQNALKIVTTLLGVIEEPRPDGCRRMLGGRGIHCIALM</sequence>
<name>G2ZQS2_9RALS</name>
<protein>
    <submittedName>
        <fullName evidence="1">Uncharacterized protein</fullName>
    </submittedName>
</protein>
<dbReference type="EMBL" id="FR854070">
    <property type="protein sequence ID" value="CCA81385.1"/>
    <property type="molecule type" value="Genomic_DNA"/>
</dbReference>
<gene>
    <name evidence="1" type="ORF">BDB_140002</name>
</gene>
<accession>G2ZQS2</accession>
<reference evidence="1" key="1">
    <citation type="journal article" date="2011" name="PLoS ONE">
        <title>Ralstonia syzygii, the Blood Disease Bacterium and some Asian R. solanacearum strains form a single genomic species despite divergent lifestyles.</title>
        <authorList>
            <person name="Remenant B."/>
            <person name="de Cambiaire J.C."/>
            <person name="Cellier G."/>
            <person name="Jacobs J.M."/>
            <person name="Mangenot S."/>
            <person name="Barbe V."/>
            <person name="Lajus A."/>
            <person name="Vallenet D."/>
            <person name="Medigue C."/>
            <person name="Fegan M."/>
            <person name="Allen C."/>
            <person name="Prior P."/>
        </authorList>
    </citation>
    <scope>NUCLEOTIDE SEQUENCE</scope>
    <source>
        <strain evidence="1">R229</strain>
    </source>
</reference>